<evidence type="ECO:0000256" key="1">
    <source>
        <dbReference type="SAM" id="MobiDB-lite"/>
    </source>
</evidence>
<dbReference type="EMBL" id="JACXAA010000020">
    <property type="protein sequence ID" value="MBD2757304.1"/>
    <property type="molecule type" value="Genomic_DNA"/>
</dbReference>
<feature type="compositionally biased region" description="Polar residues" evidence="1">
    <location>
        <begin position="197"/>
        <end position="211"/>
    </location>
</feature>
<dbReference type="Pfam" id="PF05638">
    <property type="entry name" value="T6SS_HCP"/>
    <property type="match status" value="1"/>
</dbReference>
<dbReference type="RefSeq" id="WP_191042925.1">
    <property type="nucleotide sequence ID" value="NZ_JACXAA010000020.1"/>
</dbReference>
<accession>A0A927B8H4</accession>
<feature type="signal peptide" evidence="2">
    <location>
        <begin position="1"/>
        <end position="21"/>
    </location>
</feature>
<evidence type="ECO:0000313" key="3">
    <source>
        <dbReference type="EMBL" id="MBD2757304.1"/>
    </source>
</evidence>
<gene>
    <name evidence="3" type="ORF">IC230_30805</name>
</gene>
<dbReference type="SUPFAM" id="SSF141452">
    <property type="entry name" value="Hcp1-like"/>
    <property type="match status" value="1"/>
</dbReference>
<comment type="caution">
    <text evidence="3">The sequence shown here is derived from an EMBL/GenBank/DDBJ whole genome shotgun (WGS) entry which is preliminary data.</text>
</comment>
<dbReference type="InterPro" id="IPR008514">
    <property type="entry name" value="T6SS_Hcp"/>
</dbReference>
<dbReference type="InterPro" id="IPR036624">
    <property type="entry name" value="Hcp1-lik_sf"/>
</dbReference>
<protein>
    <submittedName>
        <fullName evidence="3">Type VI secretion system tube protein Hcp</fullName>
    </submittedName>
</protein>
<proteinExistence type="predicted"/>
<name>A0A927B8H4_9BACT</name>
<dbReference type="Gene3D" id="2.30.110.20">
    <property type="entry name" value="Hcp1-like"/>
    <property type="match status" value="1"/>
</dbReference>
<keyword evidence="2" id="KW-0732">Signal</keyword>
<feature type="compositionally biased region" description="Polar residues" evidence="1">
    <location>
        <begin position="180"/>
        <end position="189"/>
    </location>
</feature>
<dbReference type="Proteomes" id="UP000653797">
    <property type="component" value="Unassembled WGS sequence"/>
</dbReference>
<reference evidence="3" key="1">
    <citation type="submission" date="2020-09" db="EMBL/GenBank/DDBJ databases">
        <authorList>
            <person name="Kim M.K."/>
        </authorList>
    </citation>
    <scope>NUCLEOTIDE SEQUENCE</scope>
    <source>
        <strain evidence="3">BT704</strain>
    </source>
</reference>
<organism evidence="3 4">
    <name type="scientific">Spirosoma validum</name>
    <dbReference type="NCBI Taxonomy" id="2771355"/>
    <lineage>
        <taxon>Bacteria</taxon>
        <taxon>Pseudomonadati</taxon>
        <taxon>Bacteroidota</taxon>
        <taxon>Cytophagia</taxon>
        <taxon>Cytophagales</taxon>
        <taxon>Cytophagaceae</taxon>
        <taxon>Spirosoma</taxon>
    </lineage>
</organism>
<evidence type="ECO:0000256" key="2">
    <source>
        <dbReference type="SAM" id="SignalP"/>
    </source>
</evidence>
<feature type="region of interest" description="Disordered" evidence="1">
    <location>
        <begin position="180"/>
        <end position="211"/>
    </location>
</feature>
<dbReference type="AlphaFoldDB" id="A0A927B8H4"/>
<sequence>MKSVKLFSTLAICLIAITVRAQDIYMKFTPYGSGAVATVGLGPDQTVKDGNNTVRLNDYLQVSSAQFDEEQTLNIGSQSSGAGAGRVAFNPLTITKSVDALTPKLFQAMCSGTAYKFVEILFVKPTADGNTASVIYKVLLKLAGVKTQAVSSVADCANGCVAESVSFEYGGMIQSTYKQQSNGSFTQNPPAGWNRVRNVQDTDPSTELGTN</sequence>
<keyword evidence="4" id="KW-1185">Reference proteome</keyword>
<feature type="chain" id="PRO_5037759989" evidence="2">
    <location>
        <begin position="22"/>
        <end position="211"/>
    </location>
</feature>
<evidence type="ECO:0000313" key="4">
    <source>
        <dbReference type="Proteomes" id="UP000653797"/>
    </source>
</evidence>